<evidence type="ECO:0000256" key="4">
    <source>
        <dbReference type="ARBA" id="ARBA00022989"/>
    </source>
</evidence>
<dbReference type="PANTHER" id="PTHR35007">
    <property type="entry name" value="INTEGRAL MEMBRANE PROTEIN-RELATED"/>
    <property type="match status" value="1"/>
</dbReference>
<accession>A0A7W2AQG5</accession>
<dbReference type="AlphaFoldDB" id="A0A7W2AQG5"/>
<evidence type="ECO:0000259" key="7">
    <source>
        <dbReference type="Pfam" id="PF00482"/>
    </source>
</evidence>
<evidence type="ECO:0000256" key="2">
    <source>
        <dbReference type="ARBA" id="ARBA00022475"/>
    </source>
</evidence>
<protein>
    <submittedName>
        <fullName evidence="8">Type II secretion system F family protein</fullName>
    </submittedName>
</protein>
<dbReference type="Pfam" id="PF00482">
    <property type="entry name" value="T2SSF"/>
    <property type="match status" value="1"/>
</dbReference>
<dbReference type="Proteomes" id="UP000538292">
    <property type="component" value="Unassembled WGS sequence"/>
</dbReference>
<reference evidence="8 9" key="1">
    <citation type="submission" date="2020-07" db="EMBL/GenBank/DDBJ databases">
        <title>Thermoactinomyces phylogeny.</title>
        <authorList>
            <person name="Dunlap C."/>
        </authorList>
    </citation>
    <scope>NUCLEOTIDE SEQUENCE [LARGE SCALE GENOMIC DNA]</scope>
    <source>
        <strain evidence="8 9">AMNI-1</strain>
    </source>
</reference>
<feature type="transmembrane region" description="Helical" evidence="6">
    <location>
        <begin position="275"/>
        <end position="299"/>
    </location>
</feature>
<keyword evidence="5 6" id="KW-0472">Membrane</keyword>
<dbReference type="InterPro" id="IPR042094">
    <property type="entry name" value="T2SS_GspF_sf"/>
</dbReference>
<evidence type="ECO:0000256" key="1">
    <source>
        <dbReference type="ARBA" id="ARBA00004651"/>
    </source>
</evidence>
<feature type="transmembrane region" description="Helical" evidence="6">
    <location>
        <begin position="6"/>
        <end position="22"/>
    </location>
</feature>
<comment type="subcellular location">
    <subcellularLocation>
        <location evidence="1">Cell membrane</location>
        <topology evidence="1">Multi-pass membrane protein</topology>
    </subcellularLocation>
</comment>
<proteinExistence type="predicted"/>
<feature type="transmembrane region" description="Helical" evidence="6">
    <location>
        <begin position="103"/>
        <end position="122"/>
    </location>
</feature>
<comment type="caution">
    <text evidence="8">The sequence shown here is derived from an EMBL/GenBank/DDBJ whole genome shotgun (WGS) entry which is preliminary data.</text>
</comment>
<evidence type="ECO:0000313" key="9">
    <source>
        <dbReference type="Proteomes" id="UP000538292"/>
    </source>
</evidence>
<dbReference type="EMBL" id="JACEOL010000007">
    <property type="protein sequence ID" value="MBA4601282.1"/>
    <property type="molecule type" value="Genomic_DNA"/>
</dbReference>
<evidence type="ECO:0000256" key="5">
    <source>
        <dbReference type="ARBA" id="ARBA00023136"/>
    </source>
</evidence>
<evidence type="ECO:0000313" key="8">
    <source>
        <dbReference type="EMBL" id="MBA4601282.1"/>
    </source>
</evidence>
<name>A0A7W2AQG5_9BACL</name>
<feature type="domain" description="Type II secretion system protein GspF" evidence="7">
    <location>
        <begin position="140"/>
        <end position="265"/>
    </location>
</feature>
<feature type="transmembrane region" description="Helical" evidence="6">
    <location>
        <begin position="249"/>
        <end position="269"/>
    </location>
</feature>
<sequence length="307" mass="34637">MIIAIFGTAAVFCFMIAICFWLQMRVAKSQTAEVLEKYIGNKEEISWSDRLADRLDQQSWAKKLEPELKRASINLRPSEYGALLLLAEIGLIFLLIIGFDAPFFLSLLIASFLVPFGSKMLINSRKFLYVRKIEDHLSEACRLLSSAARAGLSIPQGLELVEKEMHGPIKEELGIVVKELQLGRNLETSLKEMLERVPSRDMQVFVNALIIQRRAGGDLAKVLSEMANTMEERKIIHKTIDATVAQSRYSAYLLPIVSLLVVFMMSKMLDGFIEFFSSIYGMIVLGIFIILQIIGFILIKKIADIKV</sequence>
<evidence type="ECO:0000256" key="3">
    <source>
        <dbReference type="ARBA" id="ARBA00022692"/>
    </source>
</evidence>
<gene>
    <name evidence="8" type="ORF">H2C83_02855</name>
</gene>
<keyword evidence="2" id="KW-1003">Cell membrane</keyword>
<keyword evidence="3 6" id="KW-0812">Transmembrane</keyword>
<evidence type="ECO:0000256" key="6">
    <source>
        <dbReference type="SAM" id="Phobius"/>
    </source>
</evidence>
<keyword evidence="4 6" id="KW-1133">Transmembrane helix</keyword>
<dbReference type="PANTHER" id="PTHR35007:SF1">
    <property type="entry name" value="PILUS ASSEMBLY PROTEIN"/>
    <property type="match status" value="1"/>
</dbReference>
<dbReference type="InterPro" id="IPR018076">
    <property type="entry name" value="T2SS_GspF_dom"/>
</dbReference>
<feature type="transmembrane region" description="Helical" evidence="6">
    <location>
        <begin position="80"/>
        <end position="97"/>
    </location>
</feature>
<dbReference type="RefSeq" id="WP_181737586.1">
    <property type="nucleotide sequence ID" value="NZ_JACEOL010000007.1"/>
</dbReference>
<dbReference type="Gene3D" id="1.20.81.30">
    <property type="entry name" value="Type II secretion system (T2SS), domain F"/>
    <property type="match status" value="1"/>
</dbReference>
<dbReference type="GO" id="GO:0005886">
    <property type="term" value="C:plasma membrane"/>
    <property type="evidence" value="ECO:0007669"/>
    <property type="project" value="UniProtKB-SubCell"/>
</dbReference>
<keyword evidence="9" id="KW-1185">Reference proteome</keyword>
<organism evidence="8 9">
    <name type="scientific">Thermoactinomyces mirandus</name>
    <dbReference type="NCBI Taxonomy" id="2756294"/>
    <lineage>
        <taxon>Bacteria</taxon>
        <taxon>Bacillati</taxon>
        <taxon>Bacillota</taxon>
        <taxon>Bacilli</taxon>
        <taxon>Bacillales</taxon>
        <taxon>Thermoactinomycetaceae</taxon>
        <taxon>Thermoactinomyces</taxon>
    </lineage>
</organism>